<keyword evidence="3" id="KW-1185">Reference proteome</keyword>
<dbReference type="InterPro" id="IPR037523">
    <property type="entry name" value="VOC_core"/>
</dbReference>
<dbReference type="Pfam" id="PF00903">
    <property type="entry name" value="Glyoxalase"/>
    <property type="match status" value="1"/>
</dbReference>
<evidence type="ECO:0000313" key="3">
    <source>
        <dbReference type="Proteomes" id="UP000051063"/>
    </source>
</evidence>
<feature type="domain" description="VOC" evidence="1">
    <location>
        <begin position="4"/>
        <end position="130"/>
    </location>
</feature>
<protein>
    <submittedName>
        <fullName evidence="2">Lactoylglutathione lyase</fullName>
    </submittedName>
</protein>
<dbReference type="GO" id="GO:0016829">
    <property type="term" value="F:lyase activity"/>
    <property type="evidence" value="ECO:0007669"/>
    <property type="project" value="UniProtKB-KW"/>
</dbReference>
<accession>A0ABR5N104</accession>
<dbReference type="PROSITE" id="PS51819">
    <property type="entry name" value="VOC"/>
    <property type="match status" value="1"/>
</dbReference>
<dbReference type="Gene3D" id="3.10.180.10">
    <property type="entry name" value="2,3-Dihydroxybiphenyl 1,2-Dioxygenase, domain 1"/>
    <property type="match status" value="1"/>
</dbReference>
<dbReference type="Proteomes" id="UP000051063">
    <property type="component" value="Unassembled WGS sequence"/>
</dbReference>
<evidence type="ECO:0000259" key="1">
    <source>
        <dbReference type="PROSITE" id="PS51819"/>
    </source>
</evidence>
<dbReference type="PANTHER" id="PTHR36437:SF2">
    <property type="entry name" value="GLYOXALASE_BLEOMYCIN RESISTANCE PROTEIN_DIOXYGENASE"/>
    <property type="match status" value="1"/>
</dbReference>
<dbReference type="SUPFAM" id="SSF54593">
    <property type="entry name" value="Glyoxalase/Bleomycin resistance protein/Dihydroxybiphenyl dioxygenase"/>
    <property type="match status" value="1"/>
</dbReference>
<dbReference type="InterPro" id="IPR004360">
    <property type="entry name" value="Glyas_Fos-R_dOase_dom"/>
</dbReference>
<reference evidence="2 3" key="1">
    <citation type="submission" date="2015-09" db="EMBL/GenBank/DDBJ databases">
        <title>Genome sequencing project for genomic taxonomy and phylogenomics of Bacillus-like bacteria.</title>
        <authorList>
            <person name="Liu B."/>
            <person name="Wang J."/>
            <person name="Zhu Y."/>
            <person name="Liu G."/>
            <person name="Chen Q."/>
            <person name="Chen Z."/>
            <person name="Lan J."/>
            <person name="Che J."/>
            <person name="Ge C."/>
            <person name="Shi H."/>
            <person name="Pan Z."/>
            <person name="Liu X."/>
        </authorList>
    </citation>
    <scope>NUCLEOTIDE SEQUENCE [LARGE SCALE GENOMIC DNA]</scope>
    <source>
        <strain evidence="2 3">DSM 8552</strain>
    </source>
</reference>
<keyword evidence="2" id="KW-0456">Lyase</keyword>
<proteinExistence type="predicted"/>
<gene>
    <name evidence="2" type="ORF">AN963_22395</name>
</gene>
<keyword evidence="2" id="KW-0067">ATP-binding</keyword>
<dbReference type="EMBL" id="LJJB01000013">
    <property type="protein sequence ID" value="KQL44179.1"/>
    <property type="molecule type" value="Genomic_DNA"/>
</dbReference>
<comment type="caution">
    <text evidence="2">The sequence shown here is derived from an EMBL/GenBank/DDBJ whole genome shotgun (WGS) entry which is preliminary data.</text>
</comment>
<dbReference type="RefSeq" id="WP_055746764.1">
    <property type="nucleotide sequence ID" value="NZ_LJJB01000013.1"/>
</dbReference>
<organism evidence="2 3">
    <name type="scientific">Brevibacillus choshinensis</name>
    <dbReference type="NCBI Taxonomy" id="54911"/>
    <lineage>
        <taxon>Bacteria</taxon>
        <taxon>Bacillati</taxon>
        <taxon>Bacillota</taxon>
        <taxon>Bacilli</taxon>
        <taxon>Bacillales</taxon>
        <taxon>Paenibacillaceae</taxon>
        <taxon>Brevibacillus</taxon>
    </lineage>
</organism>
<name>A0ABR5N104_BRECH</name>
<dbReference type="GO" id="GO:0005524">
    <property type="term" value="F:ATP binding"/>
    <property type="evidence" value="ECO:0007669"/>
    <property type="project" value="UniProtKB-KW"/>
</dbReference>
<evidence type="ECO:0000313" key="2">
    <source>
        <dbReference type="EMBL" id="KQL44179.1"/>
    </source>
</evidence>
<sequence length="134" mass="15697">MLKKLAHVTLYVRDCEEALCFYTEKLGFEKRMDSRMDNGSRWLTIGLPDQELEIVLHDPTHWHSEEVAEQMLAQVGKNPMWVWETDDFYATYETFRQKGVTFLGEPRDVMYGTEAVFTDLYGNQYLLLQAVSFA</sequence>
<dbReference type="PANTHER" id="PTHR36437">
    <property type="entry name" value="GLYOXALASE/BLEOMYCIN RESISTANCE PROTEIN/DIOXYGENASE"/>
    <property type="match status" value="1"/>
</dbReference>
<keyword evidence="2" id="KW-0547">Nucleotide-binding</keyword>
<dbReference type="InterPro" id="IPR029068">
    <property type="entry name" value="Glyas_Bleomycin-R_OHBP_Dase"/>
</dbReference>